<dbReference type="EMBL" id="CM042048">
    <property type="protein sequence ID" value="KAI3757375.1"/>
    <property type="molecule type" value="Genomic_DNA"/>
</dbReference>
<proteinExistence type="predicted"/>
<evidence type="ECO:0000313" key="2">
    <source>
        <dbReference type="Proteomes" id="UP001055879"/>
    </source>
</evidence>
<reference evidence="1 2" key="2">
    <citation type="journal article" date="2022" name="Mol. Ecol. Resour.">
        <title>The genomes of chicory, endive, great burdock and yacon provide insights into Asteraceae paleo-polyploidization history and plant inulin production.</title>
        <authorList>
            <person name="Fan W."/>
            <person name="Wang S."/>
            <person name="Wang H."/>
            <person name="Wang A."/>
            <person name="Jiang F."/>
            <person name="Liu H."/>
            <person name="Zhao H."/>
            <person name="Xu D."/>
            <person name="Zhang Y."/>
        </authorList>
    </citation>
    <scope>NUCLEOTIDE SEQUENCE [LARGE SCALE GENOMIC DNA]</scope>
    <source>
        <strain evidence="2">cv. Niubang</strain>
    </source>
</reference>
<accession>A0ACB9EFA2</accession>
<dbReference type="Proteomes" id="UP001055879">
    <property type="component" value="Linkage Group LG02"/>
</dbReference>
<protein>
    <submittedName>
        <fullName evidence="1">Uncharacterized protein</fullName>
    </submittedName>
</protein>
<comment type="caution">
    <text evidence="1">The sequence shown here is derived from an EMBL/GenBank/DDBJ whole genome shotgun (WGS) entry which is preliminary data.</text>
</comment>
<evidence type="ECO:0000313" key="1">
    <source>
        <dbReference type="EMBL" id="KAI3757375.1"/>
    </source>
</evidence>
<gene>
    <name evidence="1" type="ORF">L6452_04912</name>
</gene>
<reference evidence="2" key="1">
    <citation type="journal article" date="2022" name="Mol. Ecol. Resour.">
        <title>The genomes of chicory, endive, great burdock and yacon provide insights into Asteraceae palaeo-polyploidization history and plant inulin production.</title>
        <authorList>
            <person name="Fan W."/>
            <person name="Wang S."/>
            <person name="Wang H."/>
            <person name="Wang A."/>
            <person name="Jiang F."/>
            <person name="Liu H."/>
            <person name="Zhao H."/>
            <person name="Xu D."/>
            <person name="Zhang Y."/>
        </authorList>
    </citation>
    <scope>NUCLEOTIDE SEQUENCE [LARGE SCALE GENOMIC DNA]</scope>
    <source>
        <strain evidence="2">cv. Niubang</strain>
    </source>
</reference>
<keyword evidence="2" id="KW-1185">Reference proteome</keyword>
<name>A0ACB9EFA2_ARCLA</name>
<organism evidence="1 2">
    <name type="scientific">Arctium lappa</name>
    <name type="common">Greater burdock</name>
    <name type="synonym">Lappa major</name>
    <dbReference type="NCBI Taxonomy" id="4217"/>
    <lineage>
        <taxon>Eukaryota</taxon>
        <taxon>Viridiplantae</taxon>
        <taxon>Streptophyta</taxon>
        <taxon>Embryophyta</taxon>
        <taxon>Tracheophyta</taxon>
        <taxon>Spermatophyta</taxon>
        <taxon>Magnoliopsida</taxon>
        <taxon>eudicotyledons</taxon>
        <taxon>Gunneridae</taxon>
        <taxon>Pentapetalae</taxon>
        <taxon>asterids</taxon>
        <taxon>campanulids</taxon>
        <taxon>Asterales</taxon>
        <taxon>Asteraceae</taxon>
        <taxon>Carduoideae</taxon>
        <taxon>Cardueae</taxon>
        <taxon>Arctiinae</taxon>
        <taxon>Arctium</taxon>
    </lineage>
</organism>
<sequence>MESDHINFFYINTFTISSILGTNSILSQIRLRMAGTPQHIAGKDTGCGFIGAIFGNRPRKTPPVPRLEASKEHRRTQFSGNHTSKRPQRIHSRTAGAGEIVYTGFSKPIAKNPPPQPQPKTRSPTAVKKPATVRSETVKSPYDSLSALYSVSQVTNISYTKQLRKEPSFTSSELSLRISVRGKPNPNGSTYRASSNHVMVPGHLGNLMKKKPEKTQSYNGKLGNIYGNSAKKWDPEAFKNFGNDKYKEGQFDEAIALYTKAIRMDSTIASYYSNRSAALIGLGKLVDAILDCKIAIRIDPSYHRAHYRLASLYLRFGEAEKALCHYKCSGEKAERLDFGKVQAVKAQLVTCLEARKIKDWKLLLKESQFAFSLGVDSSIQVYAMQVEALLNLHRHEEAYFAFENAPVVDVSISAQLFGSTVTANFLTVQAQVYLASGRFEEAVSVVLRASEIDPSEEVFIVARKTRALAKARAIGNKIFKGSQFSEACNVYSEGLEHEPYNSVLLCNRAACRYKLGQFEKAVEDCTIALNLRPSYTKARLRRAECNAKLERWESAIQDYEVLDQETRGDEEVKRALLEARMQLEEQHVADAKFVKLIDGSNREEFGGFLIAV</sequence>